<evidence type="ECO:0000256" key="7">
    <source>
        <dbReference type="ARBA" id="ARBA00023065"/>
    </source>
</evidence>
<dbReference type="InterPro" id="IPR036942">
    <property type="entry name" value="Beta-barrel_TonB_sf"/>
</dbReference>
<dbReference type="Gene3D" id="2.170.130.10">
    <property type="entry name" value="TonB-dependent receptor, plug domain"/>
    <property type="match status" value="1"/>
</dbReference>
<feature type="domain" description="TonB-dependent receptor-like beta-barrel" evidence="13">
    <location>
        <begin position="220"/>
        <end position="639"/>
    </location>
</feature>
<keyword evidence="4" id="KW-0410">Iron transport</keyword>
<keyword evidence="7" id="KW-0406">Ion transport</keyword>
<dbReference type="InterPro" id="IPR012910">
    <property type="entry name" value="Plug_dom"/>
</dbReference>
<dbReference type="GO" id="GO:0006826">
    <property type="term" value="P:iron ion transport"/>
    <property type="evidence" value="ECO:0007669"/>
    <property type="project" value="UniProtKB-KW"/>
</dbReference>
<evidence type="ECO:0000313" key="16">
    <source>
        <dbReference type="Proteomes" id="UP000615796"/>
    </source>
</evidence>
<dbReference type="InterPro" id="IPR000531">
    <property type="entry name" value="Beta-barrel_TonB"/>
</dbReference>
<sequence length="670" mass="77459">MLISDVSRHYFNGLSFVLFVTSSSLVLAESDVPTMTIIGYQPSFLPIVSFNSYSQTINHWSIQQAPQFADNHLSTLSLYTPNMQPDRLGSGTGEDYRLRGFNTGGRLLLDGILDNQSFYTRDRATYERVEIIKGHNSVLYGAGSPGGSVNFVSKKPRWMAQTDVSLALGNDGYRQLSFDSTGPINDRFAYRTVLSAYERDTWKQNVSESPITLLNVLSWQNQLSQLTVSWEFSDHNYPYDFDNVYANGAPVFGVSYVHPASEAKHRYHRADIQFYHDWTSDWQLDAIYRYIQGTRQEQQVGFFYLVSDDKPLVGFYQQVDETFHQHTAQVAVTKHSQWANKAQQTRLGISHHRTNAVGDNARSVGLFSLDIYQPDFSFTLPSTEQLIPRKTDLAWKENAWFIHHGIELTPNWYWAIGLRSSDYQLSSQRNQLILGENHNRHTSYASGLNWQASRDHQFRLSYSQSWLPNNGQTSTGDYFDPSRGVQWEFGWQWRKLTYWFDMAVFDIRQDQLLMRDPQDLSARILAGENHTKGIELSGVLALTQQWQLYLMSSWLNSEMVKSDNYQGKQLPGVANHQQAAMLIYRPQPELQWTLGMVRQPKRWGDSDNTFKVDGYVRWDSEVRWRLKTNSELSVSIQNIADKDYVSYIGGRDFARFGEPRTWRVAFLHHW</sequence>
<comment type="subcellular location">
    <subcellularLocation>
        <location evidence="1 11">Cell outer membrane</location>
        <topology evidence="1 11">Multi-pass membrane protein</topology>
    </subcellularLocation>
</comment>
<evidence type="ECO:0000313" key="15">
    <source>
        <dbReference type="EMBL" id="MBC5852682.1"/>
    </source>
</evidence>
<dbReference type="InterPro" id="IPR039426">
    <property type="entry name" value="TonB-dep_rcpt-like"/>
</dbReference>
<dbReference type="AlphaFoldDB" id="A0A9X0RAE7"/>
<evidence type="ECO:0000256" key="11">
    <source>
        <dbReference type="PROSITE-ProRule" id="PRU01360"/>
    </source>
</evidence>
<feature type="domain" description="TonB-dependent receptor plug" evidence="14">
    <location>
        <begin position="56"/>
        <end position="147"/>
    </location>
</feature>
<comment type="similarity">
    <text evidence="11 12">Belongs to the TonB-dependent receptor family.</text>
</comment>
<protein>
    <submittedName>
        <fullName evidence="15">TonB-dependent receptor</fullName>
    </submittedName>
</protein>
<evidence type="ECO:0000259" key="13">
    <source>
        <dbReference type="Pfam" id="PF00593"/>
    </source>
</evidence>
<dbReference type="SUPFAM" id="SSF56935">
    <property type="entry name" value="Porins"/>
    <property type="match status" value="1"/>
</dbReference>
<dbReference type="PANTHER" id="PTHR32552:SF81">
    <property type="entry name" value="TONB-DEPENDENT OUTER MEMBRANE RECEPTOR"/>
    <property type="match status" value="1"/>
</dbReference>
<comment type="caution">
    <text evidence="15">The sequence shown here is derived from an EMBL/GenBank/DDBJ whole genome shotgun (WGS) entry which is preliminary data.</text>
</comment>
<evidence type="ECO:0000256" key="9">
    <source>
        <dbReference type="ARBA" id="ARBA00023136"/>
    </source>
</evidence>
<dbReference type="CDD" id="cd01347">
    <property type="entry name" value="ligand_gated_channel"/>
    <property type="match status" value="1"/>
</dbReference>
<evidence type="ECO:0000259" key="14">
    <source>
        <dbReference type="Pfam" id="PF07715"/>
    </source>
</evidence>
<evidence type="ECO:0000256" key="4">
    <source>
        <dbReference type="ARBA" id="ARBA00022496"/>
    </source>
</evidence>
<gene>
    <name evidence="15" type="ORF">H8Q88_17405</name>
</gene>
<proteinExistence type="inferred from homology"/>
<reference evidence="15" key="1">
    <citation type="submission" date="2020-08" db="EMBL/GenBank/DDBJ databases">
        <title>Genome Sequencing and Pan-Genome Analysis of Migratory bird Vibrio Strains, Inner Mongolia.</title>
        <authorList>
            <person name="Zheng L."/>
        </authorList>
    </citation>
    <scope>NUCLEOTIDE SEQUENCE</scope>
    <source>
        <strain evidence="15">M13F</strain>
    </source>
</reference>
<dbReference type="Gene3D" id="2.40.170.20">
    <property type="entry name" value="TonB-dependent receptor, beta-barrel domain"/>
    <property type="match status" value="1"/>
</dbReference>
<dbReference type="PROSITE" id="PS52016">
    <property type="entry name" value="TONB_DEPENDENT_REC_3"/>
    <property type="match status" value="1"/>
</dbReference>
<dbReference type="EMBL" id="JACRUP010000017">
    <property type="protein sequence ID" value="MBC5852682.1"/>
    <property type="molecule type" value="Genomic_DNA"/>
</dbReference>
<dbReference type="RefSeq" id="WP_187026965.1">
    <property type="nucleotide sequence ID" value="NZ_JACRUP010000017.1"/>
</dbReference>
<keyword evidence="10 11" id="KW-0998">Cell outer membrane</keyword>
<evidence type="ECO:0000256" key="2">
    <source>
        <dbReference type="ARBA" id="ARBA00022448"/>
    </source>
</evidence>
<evidence type="ECO:0000256" key="3">
    <source>
        <dbReference type="ARBA" id="ARBA00022452"/>
    </source>
</evidence>
<keyword evidence="5 11" id="KW-0812">Transmembrane</keyword>
<keyword evidence="15" id="KW-0675">Receptor</keyword>
<keyword evidence="9 11" id="KW-0472">Membrane</keyword>
<evidence type="ECO:0000256" key="6">
    <source>
        <dbReference type="ARBA" id="ARBA00023004"/>
    </source>
</evidence>
<keyword evidence="6" id="KW-0408">Iron</keyword>
<dbReference type="PANTHER" id="PTHR32552">
    <property type="entry name" value="FERRICHROME IRON RECEPTOR-RELATED"/>
    <property type="match status" value="1"/>
</dbReference>
<organism evidence="15 16">
    <name type="scientific">Vibrio metschnikovii</name>
    <dbReference type="NCBI Taxonomy" id="28172"/>
    <lineage>
        <taxon>Bacteria</taxon>
        <taxon>Pseudomonadati</taxon>
        <taxon>Pseudomonadota</taxon>
        <taxon>Gammaproteobacteria</taxon>
        <taxon>Vibrionales</taxon>
        <taxon>Vibrionaceae</taxon>
        <taxon>Vibrio</taxon>
    </lineage>
</organism>
<keyword evidence="8 12" id="KW-0798">TonB box</keyword>
<evidence type="ECO:0000256" key="10">
    <source>
        <dbReference type="ARBA" id="ARBA00023237"/>
    </source>
</evidence>
<name>A0A9X0RAE7_VIBME</name>
<dbReference type="GO" id="GO:0009279">
    <property type="term" value="C:cell outer membrane"/>
    <property type="evidence" value="ECO:0007669"/>
    <property type="project" value="UniProtKB-SubCell"/>
</dbReference>
<evidence type="ECO:0000256" key="8">
    <source>
        <dbReference type="ARBA" id="ARBA00023077"/>
    </source>
</evidence>
<dbReference type="Pfam" id="PF00593">
    <property type="entry name" value="TonB_dep_Rec_b-barrel"/>
    <property type="match status" value="1"/>
</dbReference>
<accession>A0A9X0RAE7</accession>
<keyword evidence="3 11" id="KW-1134">Transmembrane beta strand</keyword>
<dbReference type="InterPro" id="IPR037066">
    <property type="entry name" value="Plug_dom_sf"/>
</dbReference>
<keyword evidence="2 11" id="KW-0813">Transport</keyword>
<dbReference type="Proteomes" id="UP000615796">
    <property type="component" value="Unassembled WGS sequence"/>
</dbReference>
<evidence type="ECO:0000256" key="5">
    <source>
        <dbReference type="ARBA" id="ARBA00022692"/>
    </source>
</evidence>
<evidence type="ECO:0000256" key="12">
    <source>
        <dbReference type="RuleBase" id="RU003357"/>
    </source>
</evidence>
<evidence type="ECO:0000256" key="1">
    <source>
        <dbReference type="ARBA" id="ARBA00004571"/>
    </source>
</evidence>
<dbReference type="Pfam" id="PF07715">
    <property type="entry name" value="Plug"/>
    <property type="match status" value="1"/>
</dbReference>
<keyword evidence="16" id="KW-1185">Reference proteome</keyword>